<evidence type="ECO:0000256" key="1">
    <source>
        <dbReference type="SAM" id="MobiDB-lite"/>
    </source>
</evidence>
<feature type="compositionally biased region" description="Basic residues" evidence="1">
    <location>
        <begin position="158"/>
        <end position="167"/>
    </location>
</feature>
<feature type="compositionally biased region" description="Basic and acidic residues" evidence="1">
    <location>
        <begin position="169"/>
        <end position="179"/>
    </location>
</feature>
<evidence type="ECO:0000313" key="2">
    <source>
        <dbReference type="EMBL" id="CAK0839531.1"/>
    </source>
</evidence>
<comment type="caution">
    <text evidence="2">The sequence shown here is derived from an EMBL/GenBank/DDBJ whole genome shotgun (WGS) entry which is preliminary data.</text>
</comment>
<reference evidence="2" key="1">
    <citation type="submission" date="2023-10" db="EMBL/GenBank/DDBJ databases">
        <authorList>
            <person name="Chen Y."/>
            <person name="Shah S."/>
            <person name="Dougan E. K."/>
            <person name="Thang M."/>
            <person name="Chan C."/>
        </authorList>
    </citation>
    <scope>NUCLEOTIDE SEQUENCE [LARGE SCALE GENOMIC DNA]</scope>
</reference>
<feature type="compositionally biased region" description="Basic and acidic residues" evidence="1">
    <location>
        <begin position="142"/>
        <end position="157"/>
    </location>
</feature>
<gene>
    <name evidence="2" type="ORF">PCOR1329_LOCUS35186</name>
</gene>
<keyword evidence="3" id="KW-1185">Reference proteome</keyword>
<feature type="non-terminal residue" evidence="2">
    <location>
        <position position="370"/>
    </location>
</feature>
<accession>A0ABN9T3G5</accession>
<dbReference type="Proteomes" id="UP001189429">
    <property type="component" value="Unassembled WGS sequence"/>
</dbReference>
<feature type="region of interest" description="Disordered" evidence="1">
    <location>
        <begin position="142"/>
        <end position="206"/>
    </location>
</feature>
<proteinExistence type="predicted"/>
<feature type="region of interest" description="Disordered" evidence="1">
    <location>
        <begin position="255"/>
        <end position="285"/>
    </location>
</feature>
<protein>
    <submittedName>
        <fullName evidence="2">Uncharacterized protein</fullName>
    </submittedName>
</protein>
<organism evidence="2 3">
    <name type="scientific">Prorocentrum cordatum</name>
    <dbReference type="NCBI Taxonomy" id="2364126"/>
    <lineage>
        <taxon>Eukaryota</taxon>
        <taxon>Sar</taxon>
        <taxon>Alveolata</taxon>
        <taxon>Dinophyceae</taxon>
        <taxon>Prorocentrales</taxon>
        <taxon>Prorocentraceae</taxon>
        <taxon>Prorocentrum</taxon>
    </lineage>
</organism>
<evidence type="ECO:0000313" key="3">
    <source>
        <dbReference type="Proteomes" id="UP001189429"/>
    </source>
</evidence>
<sequence length="370" mass="42536">MPSYISKDSEAYRDVVKGFDTEYFKRQGMERLSVRAKEWNSLDQELNWFLSQIVYEGPDDAADEAKRLHNWLCNFTKTGLEEIPEHPDFGANFQQAVPLYQLRDWLLLQRSRLTPTERAAVISAIKGNFDYENIGERLRVSRPDDELTNRDKKGKEHQGRHRDRGRVHAGWEQDEKEPYAEEQIYYEQPETSVGTENEDDDKPEEPLYSAEEIEQAGQAFATQKRNLEEARDLLRPVKTARKFYPVDEEKKKGPCLKCGGNHETKDHKPKSQSADRDRGPKKGSSSFVFYNSQRDAEMEVAMIKHDRSLRELEDTLSKPDAPKRYDDKLPILAALEETNDWVLVSVLESAHLGLGILDIGATSSIAGCRE</sequence>
<name>A0ABN9T3G5_9DINO</name>
<dbReference type="EMBL" id="CAUYUJ010014301">
    <property type="protein sequence ID" value="CAK0839531.1"/>
    <property type="molecule type" value="Genomic_DNA"/>
</dbReference>